<dbReference type="SUPFAM" id="SSF51735">
    <property type="entry name" value="NAD(P)-binding Rossmann-fold domains"/>
    <property type="match status" value="1"/>
</dbReference>
<keyword evidence="8" id="KW-1185">Reference proteome</keyword>
<dbReference type="Pfam" id="PF00107">
    <property type="entry name" value="ADH_zinc_N"/>
    <property type="match status" value="1"/>
</dbReference>
<comment type="similarity">
    <text evidence="5">Belongs to the zinc-containing alcohol dehydrogenase family.</text>
</comment>
<dbReference type="AlphaFoldDB" id="A0A9W8EBK0"/>
<evidence type="ECO:0000256" key="5">
    <source>
        <dbReference type="RuleBase" id="RU361277"/>
    </source>
</evidence>
<reference evidence="7" key="1">
    <citation type="submission" date="2022-07" db="EMBL/GenBank/DDBJ databases">
        <title>Phylogenomic reconstructions and comparative analyses of Kickxellomycotina fungi.</title>
        <authorList>
            <person name="Reynolds N.K."/>
            <person name="Stajich J.E."/>
            <person name="Barry K."/>
            <person name="Grigoriev I.V."/>
            <person name="Crous P."/>
            <person name="Smith M.E."/>
        </authorList>
    </citation>
    <scope>NUCLEOTIDE SEQUENCE</scope>
    <source>
        <strain evidence="7">RSA 567</strain>
    </source>
</reference>
<dbReference type="SUPFAM" id="SSF50129">
    <property type="entry name" value="GroES-like"/>
    <property type="match status" value="1"/>
</dbReference>
<dbReference type="PROSITE" id="PS00059">
    <property type="entry name" value="ADH_ZINC"/>
    <property type="match status" value="1"/>
</dbReference>
<dbReference type="InterPro" id="IPR020843">
    <property type="entry name" value="ER"/>
</dbReference>
<dbReference type="CDD" id="cd05283">
    <property type="entry name" value="CAD1"/>
    <property type="match status" value="1"/>
</dbReference>
<accession>A0A9W8EBK0</accession>
<comment type="cofactor">
    <cofactor evidence="1 5">
        <name>Zn(2+)</name>
        <dbReference type="ChEBI" id="CHEBI:29105"/>
    </cofactor>
</comment>
<dbReference type="OrthoDB" id="1879366at2759"/>
<evidence type="ECO:0000313" key="7">
    <source>
        <dbReference type="EMBL" id="KAJ1984259.1"/>
    </source>
</evidence>
<dbReference type="InterPro" id="IPR036291">
    <property type="entry name" value="NAD(P)-bd_dom_sf"/>
</dbReference>
<keyword evidence="4" id="KW-0560">Oxidoreductase</keyword>
<keyword evidence="2 5" id="KW-0479">Metal-binding</keyword>
<dbReference type="Pfam" id="PF08240">
    <property type="entry name" value="ADH_N"/>
    <property type="match status" value="1"/>
</dbReference>
<evidence type="ECO:0000256" key="4">
    <source>
        <dbReference type="ARBA" id="ARBA00023002"/>
    </source>
</evidence>
<feature type="domain" description="Enoyl reductase (ER)" evidence="6">
    <location>
        <begin position="19"/>
        <end position="351"/>
    </location>
</feature>
<evidence type="ECO:0000313" key="8">
    <source>
        <dbReference type="Proteomes" id="UP001151582"/>
    </source>
</evidence>
<dbReference type="GO" id="GO:0008270">
    <property type="term" value="F:zinc ion binding"/>
    <property type="evidence" value="ECO:0007669"/>
    <property type="project" value="InterPro"/>
</dbReference>
<gene>
    <name evidence="7" type="ORF">H4R34_000771</name>
</gene>
<evidence type="ECO:0000259" key="6">
    <source>
        <dbReference type="SMART" id="SM00829"/>
    </source>
</evidence>
<proteinExistence type="inferred from homology"/>
<dbReference type="FunFam" id="3.40.50.720:FF:000022">
    <property type="entry name" value="Cinnamyl alcohol dehydrogenase"/>
    <property type="match status" value="1"/>
</dbReference>
<dbReference type="SMART" id="SM00829">
    <property type="entry name" value="PKS_ER"/>
    <property type="match status" value="1"/>
</dbReference>
<keyword evidence="3 5" id="KW-0862">Zinc</keyword>
<dbReference type="InterPro" id="IPR013154">
    <property type="entry name" value="ADH-like_N"/>
</dbReference>
<dbReference type="InterPro" id="IPR047109">
    <property type="entry name" value="CAD-like"/>
</dbReference>
<dbReference type="PANTHER" id="PTHR42683">
    <property type="entry name" value="ALDEHYDE REDUCTASE"/>
    <property type="match status" value="1"/>
</dbReference>
<name>A0A9W8EBK0_9FUNG</name>
<dbReference type="GO" id="GO:0016616">
    <property type="term" value="F:oxidoreductase activity, acting on the CH-OH group of donors, NAD or NADP as acceptor"/>
    <property type="evidence" value="ECO:0007669"/>
    <property type="project" value="InterPro"/>
</dbReference>
<protein>
    <recommendedName>
        <fullName evidence="6">Enoyl reductase (ER) domain-containing protein</fullName>
    </recommendedName>
</protein>
<organism evidence="7 8">
    <name type="scientific">Dimargaris verticillata</name>
    <dbReference type="NCBI Taxonomy" id="2761393"/>
    <lineage>
        <taxon>Eukaryota</taxon>
        <taxon>Fungi</taxon>
        <taxon>Fungi incertae sedis</taxon>
        <taxon>Zoopagomycota</taxon>
        <taxon>Kickxellomycotina</taxon>
        <taxon>Dimargaritomycetes</taxon>
        <taxon>Dimargaritales</taxon>
        <taxon>Dimargaritaceae</taxon>
        <taxon>Dimargaris</taxon>
    </lineage>
</organism>
<sequence>MAASDAGTAPSYAGYAVKGQGQALEPFTYQPRPLGVTDVEIHIDHCGICATDLNTIDNPWGTVHYPVVPGHEIVGRVVAVGSDVRDLQVGQAVGVGPIVLSCMAKECDACSRGLEPHCLKVVGTYGYPYPDGEYSQGGYARAIRVHQHFVIPIPDGLDPAEAAPLLCAGTTVFVPMHRYKVQPGDHVGVLGIGGLGHLAIQFARGFGAKVTAITSSSGKRDECLKLGATQVVCITNKNEVTSLTRSLDYLVVASSSPHLNWNQLASLMRTFGKIVVVTSSKHKIDILPLSLLRNCVSVVGSLIGGCDEVAQMLTFAAKHQIHPWIQKLPMAEVNQGIKLLREGKVRYRLVLSNDA</sequence>
<comment type="caution">
    <text evidence="7">The sequence shown here is derived from an EMBL/GenBank/DDBJ whole genome shotgun (WGS) entry which is preliminary data.</text>
</comment>
<dbReference type="InterPro" id="IPR011032">
    <property type="entry name" value="GroES-like_sf"/>
</dbReference>
<evidence type="ECO:0000256" key="3">
    <source>
        <dbReference type="ARBA" id="ARBA00022833"/>
    </source>
</evidence>
<dbReference type="Proteomes" id="UP001151582">
    <property type="component" value="Unassembled WGS sequence"/>
</dbReference>
<dbReference type="Gene3D" id="3.40.50.720">
    <property type="entry name" value="NAD(P)-binding Rossmann-like Domain"/>
    <property type="match status" value="1"/>
</dbReference>
<evidence type="ECO:0000256" key="1">
    <source>
        <dbReference type="ARBA" id="ARBA00001947"/>
    </source>
</evidence>
<evidence type="ECO:0000256" key="2">
    <source>
        <dbReference type="ARBA" id="ARBA00022723"/>
    </source>
</evidence>
<dbReference type="EMBL" id="JANBQB010000025">
    <property type="protein sequence ID" value="KAJ1984259.1"/>
    <property type="molecule type" value="Genomic_DNA"/>
</dbReference>
<dbReference type="InterPro" id="IPR013149">
    <property type="entry name" value="ADH-like_C"/>
</dbReference>
<dbReference type="Gene3D" id="3.90.180.10">
    <property type="entry name" value="Medium-chain alcohol dehydrogenases, catalytic domain"/>
    <property type="match status" value="1"/>
</dbReference>
<dbReference type="InterPro" id="IPR002328">
    <property type="entry name" value="ADH_Zn_CS"/>
</dbReference>